<dbReference type="Proteomes" id="UP000054937">
    <property type="component" value="Unassembled WGS sequence"/>
</dbReference>
<evidence type="ECO:0000313" key="1">
    <source>
        <dbReference type="EMBL" id="KRX06649.1"/>
    </source>
</evidence>
<evidence type="ECO:0000313" key="2">
    <source>
        <dbReference type="Proteomes" id="UP000054937"/>
    </source>
</evidence>
<dbReference type="InParanoid" id="A0A0V0QW77"/>
<reference evidence="1 2" key="1">
    <citation type="journal article" date="2015" name="Sci. Rep.">
        <title>Genome of the facultative scuticociliatosis pathogen Pseudocohnilembus persalinus provides insight into its virulence through horizontal gene transfer.</title>
        <authorList>
            <person name="Xiong J."/>
            <person name="Wang G."/>
            <person name="Cheng J."/>
            <person name="Tian M."/>
            <person name="Pan X."/>
            <person name="Warren A."/>
            <person name="Jiang C."/>
            <person name="Yuan D."/>
            <person name="Miao W."/>
        </authorList>
    </citation>
    <scope>NUCLEOTIDE SEQUENCE [LARGE SCALE GENOMIC DNA]</scope>
    <source>
        <strain evidence="1">36N120E</strain>
    </source>
</reference>
<sequence>MNGMFGQMDYIIDKKNLSKDCNSQQIDESQIQRVKTENDKSLISDQEQNFQKIQKINVAELVRNSDKNNVDFYGFKVQNQFMQKKYSLRTTEQRDLSQDYDIFKEKQNSSSREKFYEQLKGKQFLDAKNTNGINEQKINQILVILKEGGKEKQKREKENFFS</sequence>
<name>A0A0V0QW77_PSEPJ</name>
<dbReference type="AlphaFoldDB" id="A0A0V0QW77"/>
<gene>
    <name evidence="1" type="ORF">PPERSA_13128</name>
</gene>
<protein>
    <submittedName>
        <fullName evidence="1">Uncharacterized protein</fullName>
    </submittedName>
</protein>
<accession>A0A0V0QW77</accession>
<keyword evidence="2" id="KW-1185">Reference proteome</keyword>
<comment type="caution">
    <text evidence="1">The sequence shown here is derived from an EMBL/GenBank/DDBJ whole genome shotgun (WGS) entry which is preliminary data.</text>
</comment>
<proteinExistence type="predicted"/>
<dbReference type="EMBL" id="LDAU01000094">
    <property type="protein sequence ID" value="KRX06649.1"/>
    <property type="molecule type" value="Genomic_DNA"/>
</dbReference>
<organism evidence="1 2">
    <name type="scientific">Pseudocohnilembus persalinus</name>
    <name type="common">Ciliate</name>
    <dbReference type="NCBI Taxonomy" id="266149"/>
    <lineage>
        <taxon>Eukaryota</taxon>
        <taxon>Sar</taxon>
        <taxon>Alveolata</taxon>
        <taxon>Ciliophora</taxon>
        <taxon>Intramacronucleata</taxon>
        <taxon>Oligohymenophorea</taxon>
        <taxon>Scuticociliatia</taxon>
        <taxon>Philasterida</taxon>
        <taxon>Pseudocohnilembidae</taxon>
        <taxon>Pseudocohnilembus</taxon>
    </lineage>
</organism>